<feature type="binding site" evidence="8">
    <location>
        <position position="297"/>
    </location>
    <ligand>
        <name>FAD</name>
        <dbReference type="ChEBI" id="CHEBI:57692"/>
    </ligand>
</feature>
<reference evidence="13 14" key="1">
    <citation type="submission" date="2024-02" db="EMBL/GenBank/DDBJ databases">
        <title>Genome analysis and characterization of Microbaculum marinisediminis sp. nov., isolated from marine sediment.</title>
        <authorList>
            <person name="Du Z.-J."/>
            <person name="Ye Y.-Q."/>
            <person name="Zhang Z.-R."/>
            <person name="Yuan S.-M."/>
            <person name="Zhang X.-Y."/>
        </authorList>
    </citation>
    <scope>NUCLEOTIDE SEQUENCE [LARGE SCALE GENOMIC DNA]</scope>
    <source>
        <strain evidence="13 14">SDUM1044001</strain>
    </source>
</reference>
<evidence type="ECO:0000256" key="7">
    <source>
        <dbReference type="ARBA" id="ARBA00023284"/>
    </source>
</evidence>
<feature type="disulfide bond" description="Redox-active" evidence="9">
    <location>
        <begin position="34"/>
        <end position="39"/>
    </location>
</feature>
<dbReference type="PANTHER" id="PTHR43014">
    <property type="entry name" value="MERCURIC REDUCTASE"/>
    <property type="match status" value="1"/>
</dbReference>
<evidence type="ECO:0000313" key="14">
    <source>
        <dbReference type="Proteomes" id="UP001378188"/>
    </source>
</evidence>
<evidence type="ECO:0000259" key="11">
    <source>
        <dbReference type="Pfam" id="PF02852"/>
    </source>
</evidence>
<feature type="domain" description="Pyridine nucleotide-disulphide oxidoreductase dimerisation" evidence="11">
    <location>
        <begin position="332"/>
        <end position="439"/>
    </location>
</feature>
<keyword evidence="8" id="KW-0520">NAD</keyword>
<dbReference type="InterPro" id="IPR016156">
    <property type="entry name" value="FAD/NAD-linked_Rdtase_dimer_sf"/>
</dbReference>
<evidence type="ECO:0000256" key="1">
    <source>
        <dbReference type="ARBA" id="ARBA00007532"/>
    </source>
</evidence>
<evidence type="ECO:0000256" key="4">
    <source>
        <dbReference type="ARBA" id="ARBA00022857"/>
    </source>
</evidence>
<dbReference type="PROSITE" id="PS00076">
    <property type="entry name" value="PYRIDINE_REDOX_1"/>
    <property type="match status" value="1"/>
</dbReference>
<dbReference type="GO" id="GO:0016668">
    <property type="term" value="F:oxidoreductase activity, acting on a sulfur group of donors, NAD(P) as acceptor"/>
    <property type="evidence" value="ECO:0007669"/>
    <property type="project" value="InterPro"/>
</dbReference>
<keyword evidence="2 10" id="KW-0285">Flavoprotein</keyword>
<dbReference type="Pfam" id="PF07992">
    <property type="entry name" value="Pyr_redox_2"/>
    <property type="match status" value="1"/>
</dbReference>
<feature type="binding site" evidence="8">
    <location>
        <position position="191"/>
    </location>
    <ligand>
        <name>NAD(+)</name>
        <dbReference type="ChEBI" id="CHEBI:57540"/>
    </ligand>
</feature>
<dbReference type="PIRSF" id="PIRSF000350">
    <property type="entry name" value="Mercury_reductase_MerA"/>
    <property type="match status" value="1"/>
</dbReference>
<evidence type="ECO:0000256" key="2">
    <source>
        <dbReference type="ARBA" id="ARBA00022630"/>
    </source>
</evidence>
<dbReference type="InterPro" id="IPR001100">
    <property type="entry name" value="Pyr_nuc-diS_OxRdtase"/>
</dbReference>
<keyword evidence="7 10" id="KW-0676">Redox-active center</keyword>
<comment type="caution">
    <text evidence="13">The sequence shown here is derived from an EMBL/GenBank/DDBJ whole genome shotgun (WGS) entry which is preliminary data.</text>
</comment>
<evidence type="ECO:0000256" key="8">
    <source>
        <dbReference type="PIRSR" id="PIRSR000350-3"/>
    </source>
</evidence>
<feature type="binding site" evidence="8">
    <location>
        <position position="257"/>
    </location>
    <ligand>
        <name>NAD(+)</name>
        <dbReference type="ChEBI" id="CHEBI:57540"/>
    </ligand>
</feature>
<dbReference type="InterPro" id="IPR012999">
    <property type="entry name" value="Pyr_OxRdtase_I_AS"/>
</dbReference>
<evidence type="ECO:0000256" key="6">
    <source>
        <dbReference type="ARBA" id="ARBA00023157"/>
    </source>
</evidence>
<evidence type="ECO:0000256" key="3">
    <source>
        <dbReference type="ARBA" id="ARBA00022827"/>
    </source>
</evidence>
<dbReference type="PANTHER" id="PTHR43014:SF2">
    <property type="entry name" value="MERCURIC REDUCTASE"/>
    <property type="match status" value="1"/>
</dbReference>
<accession>A0AAW9RKZ4</accession>
<evidence type="ECO:0000259" key="12">
    <source>
        <dbReference type="Pfam" id="PF07992"/>
    </source>
</evidence>
<protein>
    <submittedName>
        <fullName evidence="13">FAD-dependent oxidoreductase</fullName>
    </submittedName>
</protein>
<proteinExistence type="inferred from homology"/>
<evidence type="ECO:0000256" key="9">
    <source>
        <dbReference type="PIRSR" id="PIRSR000350-4"/>
    </source>
</evidence>
<keyword evidence="3 8" id="KW-0274">FAD</keyword>
<comment type="similarity">
    <text evidence="1 10">Belongs to the class-I pyridine nucleotide-disulfide oxidoreductase family.</text>
</comment>
<dbReference type="InterPro" id="IPR036188">
    <property type="entry name" value="FAD/NAD-bd_sf"/>
</dbReference>
<dbReference type="GO" id="GO:0050660">
    <property type="term" value="F:flavin adenine dinucleotide binding"/>
    <property type="evidence" value="ECO:0007669"/>
    <property type="project" value="TreeGrafter"/>
</dbReference>
<feature type="domain" description="FAD/NAD(P)-binding" evidence="12">
    <location>
        <begin position="2"/>
        <end position="311"/>
    </location>
</feature>
<dbReference type="GO" id="GO:0003955">
    <property type="term" value="F:NAD(P)H dehydrogenase (quinone) activity"/>
    <property type="evidence" value="ECO:0007669"/>
    <property type="project" value="TreeGrafter"/>
</dbReference>
<dbReference type="Pfam" id="PF02852">
    <property type="entry name" value="Pyr_redox_dim"/>
    <property type="match status" value="1"/>
</dbReference>
<dbReference type="Proteomes" id="UP001378188">
    <property type="component" value="Unassembled WGS sequence"/>
</dbReference>
<dbReference type="SUPFAM" id="SSF55424">
    <property type="entry name" value="FAD/NAD-linked reductases, dimerisation (C-terminal) domain"/>
    <property type="match status" value="1"/>
</dbReference>
<keyword evidence="4" id="KW-0521">NADP</keyword>
<feature type="binding site" evidence="8">
    <location>
        <begin position="131"/>
        <end position="133"/>
    </location>
    <ligand>
        <name>FAD</name>
        <dbReference type="ChEBI" id="CHEBI:57692"/>
    </ligand>
</feature>
<evidence type="ECO:0000256" key="5">
    <source>
        <dbReference type="ARBA" id="ARBA00023002"/>
    </source>
</evidence>
<gene>
    <name evidence="13" type="ORF">V3328_05455</name>
</gene>
<feature type="binding site" evidence="8">
    <location>
        <position position="43"/>
    </location>
    <ligand>
        <name>FAD</name>
        <dbReference type="ChEBI" id="CHEBI:57692"/>
    </ligand>
</feature>
<dbReference type="SUPFAM" id="SSF51905">
    <property type="entry name" value="FAD/NAD(P)-binding domain"/>
    <property type="match status" value="1"/>
</dbReference>
<dbReference type="PRINTS" id="PR00368">
    <property type="entry name" value="FADPNR"/>
</dbReference>
<organism evidence="13 14">
    <name type="scientific">Microbaculum marinum</name>
    <dbReference type="NCBI Taxonomy" id="1764581"/>
    <lineage>
        <taxon>Bacteria</taxon>
        <taxon>Pseudomonadati</taxon>
        <taxon>Pseudomonadota</taxon>
        <taxon>Alphaproteobacteria</taxon>
        <taxon>Hyphomicrobiales</taxon>
        <taxon>Tepidamorphaceae</taxon>
        <taxon>Microbaculum</taxon>
    </lineage>
</organism>
<sequence length="464" mass="49945">MIGAGSGGLSVAAAAAAFGVSVVLVEKGRMGGDCLNTGCVPSKALIASARRAQQMREADAFGVAAVDPQVNFRRIHDHVRDVIAGIAPTDSVERFRALGVTVIEAQARFEDSKTVLAGETRIKARRFVIATGSRPAVPPIPGLDTVRFHTNETIFEITRKPAHLIVIGGGPVGLELAQAFRRLGSQVTVLEAARALGREDPELAAVVLDRLARDGVTLRSGARIARVAKRRSGVRVVLDGEDGEETVDGSALLIATGRAPVTDGLDLDKAEVKVDAKGIRVDRTLRSSNRRVYAVGDVAGGPQFTHVANYHAGTVIRSILFRLGAKVSYDHIPRVTYTDPEFAQVGVTEAEVRERYGHFRILRWPYAENDRARAERETDGFIKVITTTRGRILGVGIAGAGAGEIVQMWGLAILKGLDIKAMTGFVSPYPTLSEVGKRAAIQFYRPSLTSPWVRRIIAFMRLFG</sequence>
<name>A0AAW9RKZ4_9HYPH</name>
<dbReference type="Gene3D" id="3.50.50.60">
    <property type="entry name" value="FAD/NAD(P)-binding domain"/>
    <property type="match status" value="2"/>
</dbReference>
<evidence type="ECO:0000256" key="10">
    <source>
        <dbReference type="RuleBase" id="RU003691"/>
    </source>
</evidence>
<keyword evidence="14" id="KW-1185">Reference proteome</keyword>
<dbReference type="InterPro" id="IPR004099">
    <property type="entry name" value="Pyr_nucl-diS_OxRdtase_dimer"/>
</dbReference>
<dbReference type="EMBL" id="JAZHOF010000002">
    <property type="protein sequence ID" value="MEJ8570907.1"/>
    <property type="molecule type" value="Genomic_DNA"/>
</dbReference>
<keyword evidence="6" id="KW-1015">Disulfide bond</keyword>
<keyword evidence="8" id="KW-0547">Nucleotide-binding</keyword>
<dbReference type="InterPro" id="IPR023753">
    <property type="entry name" value="FAD/NAD-binding_dom"/>
</dbReference>
<comment type="cofactor">
    <cofactor evidence="8">
        <name>FAD</name>
        <dbReference type="ChEBI" id="CHEBI:57692"/>
    </cofactor>
    <text evidence="8">Binds 1 FAD per subunit.</text>
</comment>
<dbReference type="Gene3D" id="3.30.390.30">
    <property type="match status" value="1"/>
</dbReference>
<dbReference type="AlphaFoldDB" id="A0AAW9RKZ4"/>
<dbReference type="FunFam" id="3.30.390.30:FF:000001">
    <property type="entry name" value="Dihydrolipoyl dehydrogenase"/>
    <property type="match status" value="1"/>
</dbReference>
<keyword evidence="5 10" id="KW-0560">Oxidoreductase</keyword>
<feature type="binding site" evidence="8">
    <location>
        <begin position="168"/>
        <end position="175"/>
    </location>
    <ligand>
        <name>NAD(+)</name>
        <dbReference type="ChEBI" id="CHEBI:57540"/>
    </ligand>
</feature>
<dbReference type="PRINTS" id="PR00411">
    <property type="entry name" value="PNDRDTASEI"/>
</dbReference>
<evidence type="ECO:0000313" key="13">
    <source>
        <dbReference type="EMBL" id="MEJ8570907.1"/>
    </source>
</evidence>